<gene>
    <name evidence="1" type="ORF">DR871_015270</name>
</gene>
<keyword evidence="1" id="KW-0808">Transferase</keyword>
<dbReference type="Proteomes" id="UP000253235">
    <property type="component" value="Unassembled WGS sequence"/>
</dbReference>
<accession>A0A482TRD2</accession>
<dbReference type="GO" id="GO:0016740">
    <property type="term" value="F:transferase activity"/>
    <property type="evidence" value="ECO:0007669"/>
    <property type="project" value="UniProtKB-KW"/>
</dbReference>
<organism evidence="1 2">
    <name type="scientific">Flavobacterium petrolei</name>
    <dbReference type="NCBI Taxonomy" id="2259594"/>
    <lineage>
        <taxon>Bacteria</taxon>
        <taxon>Pseudomonadati</taxon>
        <taxon>Bacteroidota</taxon>
        <taxon>Flavobacteriia</taxon>
        <taxon>Flavobacteriales</taxon>
        <taxon>Flavobacteriaceae</taxon>
        <taxon>Flavobacterium</taxon>
    </lineage>
</organism>
<dbReference type="OrthoDB" id="9785375at2"/>
<name>A0A482TRD2_9FLAO</name>
<keyword evidence="2" id="KW-1185">Reference proteome</keyword>
<proteinExistence type="predicted"/>
<evidence type="ECO:0000313" key="1">
    <source>
        <dbReference type="EMBL" id="RYJ50854.1"/>
    </source>
</evidence>
<evidence type="ECO:0000313" key="2">
    <source>
        <dbReference type="Proteomes" id="UP000253235"/>
    </source>
</evidence>
<sequence length="297" mass="34597">MKNSFDVPVLFLVFNRPEKTKQIFDRIRSVKPKYFYIAADGPRVNKEGESELCNEVRDIIGKIDWDCEVKYLLRNENLGCSNAIVSAIDWFFDNEEQGIILEDDCLPDPSFFSFCDELLVKYKDSNEVMIISGTNLGNSFGSDSYFFSRYGQIWGWATWRDAWNKYERTIIVNDKDLKFRSCNEKNFWNKNFSNVIWDVQWAIYSVWKNNGIAIIPNKNLVTNIGFGLDATYYTDENSINSNIELSAMSFPLSHPIEIGINDSIEDVFFYNHYYVTIHKKIKNKLVKVLFSLAAKLK</sequence>
<dbReference type="Gene3D" id="3.90.550.10">
    <property type="entry name" value="Spore Coat Polysaccharide Biosynthesis Protein SpsA, Chain A"/>
    <property type="match status" value="1"/>
</dbReference>
<dbReference type="AlphaFoldDB" id="A0A482TRD2"/>
<dbReference type="EMBL" id="QNVY02000006">
    <property type="protein sequence ID" value="RYJ50854.1"/>
    <property type="molecule type" value="Genomic_DNA"/>
</dbReference>
<dbReference type="RefSeq" id="WP_113666994.1">
    <property type="nucleotide sequence ID" value="NZ_QNVY02000006.1"/>
</dbReference>
<reference evidence="1 2" key="1">
    <citation type="submission" date="2019-01" db="EMBL/GenBank/DDBJ databases">
        <title>Flavobacterium sp. nov. isolated from arctic soil.</title>
        <authorList>
            <person name="Kim D.-U."/>
        </authorList>
    </citation>
    <scope>NUCLEOTIDE SEQUENCE [LARGE SCALE GENOMIC DNA]</scope>
    <source>
        <strain evidence="1 2">Kopri-42</strain>
    </source>
</reference>
<comment type="caution">
    <text evidence="1">The sequence shown here is derived from an EMBL/GenBank/DDBJ whole genome shotgun (WGS) entry which is preliminary data.</text>
</comment>
<protein>
    <submittedName>
        <fullName evidence="1">Nucleotide-diphospho-sugar transferase</fullName>
    </submittedName>
</protein>
<dbReference type="SUPFAM" id="SSF53448">
    <property type="entry name" value="Nucleotide-diphospho-sugar transferases"/>
    <property type="match status" value="1"/>
</dbReference>
<dbReference type="InterPro" id="IPR029044">
    <property type="entry name" value="Nucleotide-diphossugar_trans"/>
</dbReference>